<dbReference type="GO" id="GO:0006974">
    <property type="term" value="P:DNA damage response"/>
    <property type="evidence" value="ECO:0007669"/>
    <property type="project" value="TreeGrafter"/>
</dbReference>
<gene>
    <name evidence="3" type="ORF">EOT10_13005</name>
</gene>
<dbReference type="GO" id="GO:0005886">
    <property type="term" value="C:plasma membrane"/>
    <property type="evidence" value="ECO:0007669"/>
    <property type="project" value="TreeGrafter"/>
</dbReference>
<dbReference type="PANTHER" id="PTHR37290">
    <property type="entry name" value="INNER MEMBRANE PROTEIN YIAA-RELATED"/>
    <property type="match status" value="1"/>
</dbReference>
<accession>A0A437PSG5</accession>
<keyword evidence="1" id="KW-1133">Transmembrane helix</keyword>
<name>A0A437PSG5_9ACTN</name>
<dbReference type="InterPro" id="IPR038972">
    <property type="entry name" value="YiaA-like"/>
</dbReference>
<dbReference type="PANTHER" id="PTHR37290:SF1">
    <property type="entry name" value="INNER MEMBRANE PROTEIN YIAA"/>
    <property type="match status" value="1"/>
</dbReference>
<dbReference type="EMBL" id="RZYA01000005">
    <property type="protein sequence ID" value="RVU25187.1"/>
    <property type="molecule type" value="Genomic_DNA"/>
</dbReference>
<keyword evidence="4" id="KW-1185">Reference proteome</keyword>
<proteinExistence type="predicted"/>
<evidence type="ECO:0000259" key="2">
    <source>
        <dbReference type="Pfam" id="PF05360"/>
    </source>
</evidence>
<dbReference type="InterPro" id="IPR008024">
    <property type="entry name" value="YiaAB"/>
</dbReference>
<comment type="caution">
    <text evidence="3">The sequence shown here is derived from an EMBL/GenBank/DDBJ whole genome shotgun (WGS) entry which is preliminary data.</text>
</comment>
<keyword evidence="1" id="KW-0812">Transmembrane</keyword>
<protein>
    <recommendedName>
        <fullName evidence="2">YiaAB two helix domain-containing protein</fullName>
    </recommendedName>
</protein>
<sequence>MSDTPVKRQTTNAFYGQAVASFALALAATAVGVYRLDASGWVRGFLAIAVLYLTTSAFTLAKVIRDRQEVDQVVSRIDQARIDKILAEHDPFKPAA</sequence>
<dbReference type="RefSeq" id="WP_127828322.1">
    <property type="nucleotide sequence ID" value="NZ_RZYA01000005.1"/>
</dbReference>
<keyword evidence="1" id="KW-0472">Membrane</keyword>
<dbReference type="Proteomes" id="UP000283128">
    <property type="component" value="Unassembled WGS sequence"/>
</dbReference>
<feature type="transmembrane region" description="Helical" evidence="1">
    <location>
        <begin position="12"/>
        <end position="34"/>
    </location>
</feature>
<dbReference type="AlphaFoldDB" id="A0A437PSG5"/>
<feature type="domain" description="YiaAB two helix" evidence="2">
    <location>
        <begin position="14"/>
        <end position="66"/>
    </location>
</feature>
<dbReference type="Pfam" id="PF05360">
    <property type="entry name" value="YiaAB"/>
    <property type="match status" value="1"/>
</dbReference>
<dbReference type="OrthoDB" id="3296350at2"/>
<evidence type="ECO:0000313" key="3">
    <source>
        <dbReference type="EMBL" id="RVU25187.1"/>
    </source>
</evidence>
<evidence type="ECO:0000256" key="1">
    <source>
        <dbReference type="SAM" id="Phobius"/>
    </source>
</evidence>
<evidence type="ECO:0000313" key="4">
    <source>
        <dbReference type="Proteomes" id="UP000283128"/>
    </source>
</evidence>
<feature type="transmembrane region" description="Helical" evidence="1">
    <location>
        <begin position="40"/>
        <end position="61"/>
    </location>
</feature>
<reference evidence="3 4" key="1">
    <citation type="submission" date="2019-01" db="EMBL/GenBank/DDBJ databases">
        <title>Genome sequences of Streptomyces and Rhizobium isolates collected from root and soil.</title>
        <authorList>
            <person name="Chhettri S."/>
            <person name="Sevigny J.L."/>
            <person name="Sen A."/>
            <person name="Ennis N."/>
            <person name="Tisa L."/>
        </authorList>
    </citation>
    <scope>NUCLEOTIDE SEQUENCE [LARGE SCALE GENOMIC DNA]</scope>
    <source>
        <strain evidence="3 4">San01</strain>
    </source>
</reference>
<organism evidence="3 4">
    <name type="scientific">Streptomyces antnestii</name>
    <dbReference type="NCBI Taxonomy" id="2494256"/>
    <lineage>
        <taxon>Bacteria</taxon>
        <taxon>Bacillati</taxon>
        <taxon>Actinomycetota</taxon>
        <taxon>Actinomycetes</taxon>
        <taxon>Kitasatosporales</taxon>
        <taxon>Streptomycetaceae</taxon>
        <taxon>Streptomyces</taxon>
    </lineage>
</organism>